<dbReference type="Pfam" id="PF04972">
    <property type="entry name" value="BON"/>
    <property type="match status" value="1"/>
</dbReference>
<dbReference type="PROSITE" id="PS50914">
    <property type="entry name" value="BON"/>
    <property type="match status" value="1"/>
</dbReference>
<gene>
    <name evidence="3" type="ORF">DEIPH_ctg139orf0170</name>
</gene>
<feature type="domain" description="BON" evidence="2">
    <location>
        <begin position="29"/>
        <end position="97"/>
    </location>
</feature>
<reference evidence="3 4" key="1">
    <citation type="submission" date="2014-03" db="EMBL/GenBank/DDBJ databases">
        <title>Draft genome sequence of Deinococcus phoenicis 1P10ME.</title>
        <authorList>
            <person name="Stepanov V.G."/>
            <person name="Vaishampayan P."/>
            <person name="Venkateswaran K."/>
            <person name="Fox G.E."/>
        </authorList>
    </citation>
    <scope>NUCLEOTIDE SEQUENCE [LARGE SCALE GENOMIC DNA]</scope>
    <source>
        <strain evidence="3 4">1P10ME</strain>
    </source>
</reference>
<protein>
    <submittedName>
        <fullName evidence="3">Transport-associated protein</fullName>
    </submittedName>
</protein>
<sequence>MAQRSDQAGFDGYPHDTSEENPPCGDLQGDARLLEELTRWLSERGQLDGTAMDLWVQGGVVTLRGQVRDAFQKNLAEDRVKVAQGVRELRNELHVGTDEQGQDAAPPAAGRVVDGGDDGIGGEPGPGALREEPASPAET</sequence>
<dbReference type="AlphaFoldDB" id="A0A016QKM5"/>
<organism evidence="3 4">
    <name type="scientific">Deinococcus phoenicis</name>
    <dbReference type="NCBI Taxonomy" id="1476583"/>
    <lineage>
        <taxon>Bacteria</taxon>
        <taxon>Thermotogati</taxon>
        <taxon>Deinococcota</taxon>
        <taxon>Deinococci</taxon>
        <taxon>Deinococcales</taxon>
        <taxon>Deinococcaceae</taxon>
        <taxon>Deinococcus</taxon>
    </lineage>
</organism>
<feature type="region of interest" description="Disordered" evidence="1">
    <location>
        <begin position="1"/>
        <end position="29"/>
    </location>
</feature>
<name>A0A016QKM5_9DEIO</name>
<comment type="caution">
    <text evidence="3">The sequence shown here is derived from an EMBL/GenBank/DDBJ whole genome shotgun (WGS) entry which is preliminary data.</text>
</comment>
<evidence type="ECO:0000256" key="1">
    <source>
        <dbReference type="SAM" id="MobiDB-lite"/>
    </source>
</evidence>
<dbReference type="Proteomes" id="UP000020492">
    <property type="component" value="Unassembled WGS sequence"/>
</dbReference>
<proteinExistence type="predicted"/>
<dbReference type="EMBL" id="JHAC01000093">
    <property type="protein sequence ID" value="EYB66437.1"/>
    <property type="molecule type" value="Genomic_DNA"/>
</dbReference>
<evidence type="ECO:0000313" key="4">
    <source>
        <dbReference type="Proteomes" id="UP000020492"/>
    </source>
</evidence>
<accession>A0A016QKM5</accession>
<dbReference type="Gene3D" id="3.30.1340.30">
    <property type="match status" value="1"/>
</dbReference>
<keyword evidence="4" id="KW-1185">Reference proteome</keyword>
<evidence type="ECO:0000259" key="2">
    <source>
        <dbReference type="PROSITE" id="PS50914"/>
    </source>
</evidence>
<dbReference type="InterPro" id="IPR007055">
    <property type="entry name" value="BON_dom"/>
</dbReference>
<dbReference type="RefSeq" id="WP_034361026.1">
    <property type="nucleotide sequence ID" value="NZ_JHAC01000093.1"/>
</dbReference>
<evidence type="ECO:0000313" key="3">
    <source>
        <dbReference type="EMBL" id="EYB66437.1"/>
    </source>
</evidence>
<feature type="region of interest" description="Disordered" evidence="1">
    <location>
        <begin position="94"/>
        <end position="139"/>
    </location>
</feature>
<dbReference type="PATRIC" id="fig|1476583.3.peg.3680"/>